<dbReference type="GO" id="GO:0032153">
    <property type="term" value="C:cell division site"/>
    <property type="evidence" value="ECO:0007669"/>
    <property type="project" value="TreeGrafter"/>
</dbReference>
<accession>A0A540VUC6</accession>
<evidence type="ECO:0000256" key="2">
    <source>
        <dbReference type="ARBA" id="ARBA00022840"/>
    </source>
</evidence>
<keyword evidence="3" id="KW-0132">Cell division</keyword>
<comment type="subcellular location">
    <subcellularLocation>
        <location evidence="3">Cytoplasm</location>
    </subcellularLocation>
</comment>
<dbReference type="Proteomes" id="UP000315400">
    <property type="component" value="Unassembled WGS sequence"/>
</dbReference>
<keyword evidence="3" id="KW-0963">Cytoplasm</keyword>
<dbReference type="GO" id="GO:0016887">
    <property type="term" value="F:ATP hydrolysis activity"/>
    <property type="evidence" value="ECO:0007669"/>
    <property type="project" value="UniProtKB-UniRule"/>
</dbReference>
<organism evidence="4 5">
    <name type="scientific">Spiribacter salinus</name>
    <dbReference type="NCBI Taxonomy" id="1335746"/>
    <lineage>
        <taxon>Bacteria</taxon>
        <taxon>Pseudomonadati</taxon>
        <taxon>Pseudomonadota</taxon>
        <taxon>Gammaproteobacteria</taxon>
        <taxon>Chromatiales</taxon>
        <taxon>Ectothiorhodospiraceae</taxon>
        <taxon>Spiribacter</taxon>
    </lineage>
</organism>
<dbReference type="AlphaFoldDB" id="A0A540VUC6"/>
<protein>
    <recommendedName>
        <fullName evidence="3">Cell division protein ZapE</fullName>
    </recommendedName>
    <alternativeName>
        <fullName evidence="3">Z ring-associated protein ZapE</fullName>
    </alternativeName>
</protein>
<dbReference type="Pfam" id="PF03969">
    <property type="entry name" value="AFG1_ATPase"/>
    <property type="match status" value="1"/>
</dbReference>
<comment type="similarity">
    <text evidence="3">Belongs to the AFG1 ATPase family. ZapE subfamily.</text>
</comment>
<dbReference type="HAMAP" id="MF_01919">
    <property type="entry name" value="ZapE"/>
    <property type="match status" value="1"/>
</dbReference>
<sequence length="366" mass="41340">MTTPSARYAADLTDGGFLEDSAQQAAVVALDQLYHQLLAERGKSSHGLKGLFSRRSRQPAVVPGLYLWGGVGRGKTYLMDTFYECLPASIGKRRAHFHRFMQSAHERLRVLREQPDPLRRLADEWSQEVRVLCFDEFFVSDIADAMILSGLLHGLVEAGVTLVATSNVSPSGLYEGGLQRERFLPAIDLLERTTRVLNVDGGTDYRLRLLSRAPIYHVPADARAEAAMANSFEQLCPEREHAEPVLTINHREIPARGLGDGVLWAGFEALCEGPRNTDDYVEIARQFHTVLISGVPILDREREDAARRFIALVDEFYDHGVKLILSATADVDWLYRGYHLRFEFRRTVSRLQEMQSYEYLGSPHRP</sequence>
<name>A0A540VUC6_9GAMM</name>
<dbReference type="Gene3D" id="3.40.50.300">
    <property type="entry name" value="P-loop containing nucleotide triphosphate hydrolases"/>
    <property type="match status" value="1"/>
</dbReference>
<dbReference type="InterPro" id="IPR030870">
    <property type="entry name" value="ZapE"/>
</dbReference>
<dbReference type="InterPro" id="IPR027417">
    <property type="entry name" value="P-loop_NTPase"/>
</dbReference>
<dbReference type="GO" id="GO:0051301">
    <property type="term" value="P:cell division"/>
    <property type="evidence" value="ECO:0007669"/>
    <property type="project" value="UniProtKB-UniRule"/>
</dbReference>
<dbReference type="PANTHER" id="PTHR12169:SF6">
    <property type="entry name" value="AFG1-LIKE ATPASE"/>
    <property type="match status" value="1"/>
</dbReference>
<proteinExistence type="inferred from homology"/>
<comment type="function">
    <text evidence="3">Reduces the stability of FtsZ polymers in the presence of ATP.</text>
</comment>
<dbReference type="SUPFAM" id="SSF52540">
    <property type="entry name" value="P-loop containing nucleoside triphosphate hydrolases"/>
    <property type="match status" value="1"/>
</dbReference>
<feature type="binding site" evidence="3">
    <location>
        <begin position="69"/>
        <end position="76"/>
    </location>
    <ligand>
        <name>ATP</name>
        <dbReference type="ChEBI" id="CHEBI:30616"/>
    </ligand>
</feature>
<dbReference type="STRING" id="1260251.SPISAL_01575"/>
<keyword evidence="2 3" id="KW-0067">ATP-binding</keyword>
<dbReference type="GO" id="GO:0005737">
    <property type="term" value="C:cytoplasm"/>
    <property type="evidence" value="ECO:0007669"/>
    <property type="project" value="UniProtKB-SubCell"/>
</dbReference>
<dbReference type="InterPro" id="IPR005654">
    <property type="entry name" value="ATPase_AFG1-like"/>
</dbReference>
<dbReference type="PANTHER" id="PTHR12169">
    <property type="entry name" value="ATPASE N2B"/>
    <property type="match status" value="1"/>
</dbReference>
<evidence type="ECO:0000256" key="3">
    <source>
        <dbReference type="HAMAP-Rule" id="MF_01919"/>
    </source>
</evidence>
<dbReference type="GO" id="GO:0005524">
    <property type="term" value="F:ATP binding"/>
    <property type="evidence" value="ECO:0007669"/>
    <property type="project" value="UniProtKB-UniRule"/>
</dbReference>
<keyword evidence="1 3" id="KW-0547">Nucleotide-binding</keyword>
<dbReference type="NCBIfam" id="NF040713">
    <property type="entry name" value="ZapE"/>
    <property type="match status" value="1"/>
</dbReference>
<evidence type="ECO:0000256" key="1">
    <source>
        <dbReference type="ARBA" id="ARBA00022741"/>
    </source>
</evidence>
<comment type="subunit">
    <text evidence="3">Interacts with FtsZ.</text>
</comment>
<evidence type="ECO:0000313" key="4">
    <source>
        <dbReference type="EMBL" id="TQE99743.1"/>
    </source>
</evidence>
<evidence type="ECO:0000313" key="5">
    <source>
        <dbReference type="Proteomes" id="UP000315400"/>
    </source>
</evidence>
<keyword evidence="3" id="KW-0131">Cell cycle</keyword>
<comment type="caution">
    <text evidence="4">The sequence shown here is derived from an EMBL/GenBank/DDBJ whole genome shotgun (WGS) entry which is preliminary data.</text>
</comment>
<reference evidence="4 5" key="1">
    <citation type="submission" date="2019-06" db="EMBL/GenBank/DDBJ databases">
        <title>Metagenome assembled Genome of Spiribacter salinus SL48-SHIP from the microbial mat of Salt Lake 48 (Novosibirsk region, Russia).</title>
        <authorList>
            <person name="Shipova A."/>
            <person name="Rozanov A.S."/>
            <person name="Bryanskaya A.V."/>
            <person name="Peltek S.E."/>
        </authorList>
    </citation>
    <scope>NUCLEOTIDE SEQUENCE [LARGE SCALE GENOMIC DNA]</scope>
    <source>
        <strain evidence="4">SL48-SHIP-2</strain>
    </source>
</reference>
<gene>
    <name evidence="3" type="primary">zapE</name>
    <name evidence="4" type="ORF">FKY71_06955</name>
</gene>
<dbReference type="EMBL" id="VIFK01000041">
    <property type="protein sequence ID" value="TQE99743.1"/>
    <property type="molecule type" value="Genomic_DNA"/>
</dbReference>
<keyword evidence="3" id="KW-0378">Hydrolase</keyword>